<gene>
    <name evidence="1" type="ORF">LCGC14_0802410</name>
</gene>
<proteinExistence type="predicted"/>
<name>A0A0F9PP42_9ZZZZ</name>
<reference evidence="1" key="1">
    <citation type="journal article" date="2015" name="Nature">
        <title>Complex archaea that bridge the gap between prokaryotes and eukaryotes.</title>
        <authorList>
            <person name="Spang A."/>
            <person name="Saw J.H."/>
            <person name="Jorgensen S.L."/>
            <person name="Zaremba-Niedzwiedzka K."/>
            <person name="Martijn J."/>
            <person name="Lind A.E."/>
            <person name="van Eijk R."/>
            <person name="Schleper C."/>
            <person name="Guy L."/>
            <person name="Ettema T.J."/>
        </authorList>
    </citation>
    <scope>NUCLEOTIDE SEQUENCE</scope>
</reference>
<evidence type="ECO:0000313" key="1">
    <source>
        <dbReference type="EMBL" id="KKN33565.1"/>
    </source>
</evidence>
<accession>A0A0F9PP42</accession>
<comment type="caution">
    <text evidence="1">The sequence shown here is derived from an EMBL/GenBank/DDBJ whole genome shotgun (WGS) entry which is preliminary data.</text>
</comment>
<dbReference type="AlphaFoldDB" id="A0A0F9PP42"/>
<sequence length="261" mass="29644">MKKFHLIFLAISLCMILTRFSSAQDQEEGMFRAVSITPGIGFEFFSRTITWDDGLYTSKLKSAFFTFNTEFEFGKGFFINAILGYAMPGSSYNELTFRELPISVELDVGTIKGYLAGAEIKKSLIYAKDLRVDVLGQFFYYMGTKKEWEIPDLIEDGTVEGDPSWMRASIGPVFTYRGFDSFYPYLYLNFNKLWGNFKMVQTIQDLTGSEDKKISGASSFSATLGSIFNLTEVFAIKAEGNFIPQGDRVDFGFTVRMMYSF</sequence>
<organism evidence="1">
    <name type="scientific">marine sediment metagenome</name>
    <dbReference type="NCBI Taxonomy" id="412755"/>
    <lineage>
        <taxon>unclassified sequences</taxon>
        <taxon>metagenomes</taxon>
        <taxon>ecological metagenomes</taxon>
    </lineage>
</organism>
<dbReference type="EMBL" id="LAZR01002167">
    <property type="protein sequence ID" value="KKN33565.1"/>
    <property type="molecule type" value="Genomic_DNA"/>
</dbReference>
<protein>
    <recommendedName>
        <fullName evidence="2">Outer membrane protein beta-barrel domain-containing protein</fullName>
    </recommendedName>
</protein>
<evidence type="ECO:0008006" key="2">
    <source>
        <dbReference type="Google" id="ProtNLM"/>
    </source>
</evidence>